<dbReference type="GO" id="GO:0016020">
    <property type="term" value="C:membrane"/>
    <property type="evidence" value="ECO:0007669"/>
    <property type="project" value="UniProtKB-SubCell"/>
</dbReference>
<dbReference type="GO" id="GO:0016491">
    <property type="term" value="F:oxidoreductase activity"/>
    <property type="evidence" value="ECO:0007669"/>
    <property type="project" value="UniProtKB-KW"/>
</dbReference>
<feature type="transmembrane region" description="Helical" evidence="10">
    <location>
        <begin position="34"/>
        <end position="55"/>
    </location>
</feature>
<keyword evidence="4" id="KW-0874">Quinone</keyword>
<keyword evidence="8" id="KW-1015">Disulfide bond</keyword>
<keyword evidence="9" id="KW-0676">Redox-active center</keyword>
<protein>
    <submittedName>
        <fullName evidence="12">Putative membrane protein</fullName>
    </submittedName>
</protein>
<gene>
    <name evidence="12" type="ORF">CLV28_0284</name>
</gene>
<keyword evidence="6" id="KW-0560">Oxidoreductase</keyword>
<dbReference type="Proteomes" id="UP000231693">
    <property type="component" value="Unassembled WGS sequence"/>
</dbReference>
<feature type="transmembrane region" description="Helical" evidence="10">
    <location>
        <begin position="121"/>
        <end position="142"/>
    </location>
</feature>
<dbReference type="Pfam" id="PF07884">
    <property type="entry name" value="VKOR"/>
    <property type="match status" value="1"/>
</dbReference>
<feature type="transmembrane region" description="Helical" evidence="10">
    <location>
        <begin position="95"/>
        <end position="114"/>
    </location>
</feature>
<sequence length="223" mass="24086">MAHTDDDAHGALETADLGHDPEARPTGFFHSRQWLFGEMLVGALISLTAALVLSIDAVKLAADPGTALACDVNTVISCGKVGVSWQAELFGFPNAFLGLMAEPVVITLAVAGLAGVRFPRWFMVAAQTIYLFGLVFAYWLLYASMFEIGALCPWCLTVTAATTLVFASMLHWNILEDNLYWPRGLQRRALSLVRSGAFGILLATWFVLLVAAILAKYGTAIFG</sequence>
<dbReference type="InterPro" id="IPR012932">
    <property type="entry name" value="VKOR"/>
</dbReference>
<feature type="transmembrane region" description="Helical" evidence="10">
    <location>
        <begin position="196"/>
        <end position="215"/>
    </location>
</feature>
<reference evidence="12 13" key="1">
    <citation type="submission" date="2017-11" db="EMBL/GenBank/DDBJ databases">
        <title>Genomic Encyclopedia of Archaeal and Bacterial Type Strains, Phase II (KMG-II): From Individual Species to Whole Genera.</title>
        <authorList>
            <person name="Goeker M."/>
        </authorList>
    </citation>
    <scope>NUCLEOTIDE SEQUENCE [LARGE SCALE GENOMIC DNA]</scope>
    <source>
        <strain evidence="12 13">DSM 25478</strain>
    </source>
</reference>
<feature type="transmembrane region" description="Helical" evidence="10">
    <location>
        <begin position="148"/>
        <end position="175"/>
    </location>
</feature>
<evidence type="ECO:0000256" key="3">
    <source>
        <dbReference type="ARBA" id="ARBA00022692"/>
    </source>
</evidence>
<evidence type="ECO:0000256" key="8">
    <source>
        <dbReference type="ARBA" id="ARBA00023157"/>
    </source>
</evidence>
<evidence type="ECO:0000256" key="5">
    <source>
        <dbReference type="ARBA" id="ARBA00022989"/>
    </source>
</evidence>
<dbReference type="OrthoDB" id="9783799at2"/>
<proteinExistence type="inferred from homology"/>
<evidence type="ECO:0000256" key="1">
    <source>
        <dbReference type="ARBA" id="ARBA00004141"/>
    </source>
</evidence>
<evidence type="ECO:0000256" key="2">
    <source>
        <dbReference type="ARBA" id="ARBA00006214"/>
    </source>
</evidence>
<accession>A0A2M9CYQ8</accession>
<dbReference type="SMART" id="SM00756">
    <property type="entry name" value="VKc"/>
    <property type="match status" value="1"/>
</dbReference>
<keyword evidence="5 10" id="KW-1133">Transmembrane helix</keyword>
<evidence type="ECO:0000256" key="10">
    <source>
        <dbReference type="SAM" id="Phobius"/>
    </source>
</evidence>
<evidence type="ECO:0000259" key="11">
    <source>
        <dbReference type="SMART" id="SM00756"/>
    </source>
</evidence>
<comment type="similarity">
    <text evidence="2">Belongs to the VKOR family.</text>
</comment>
<dbReference type="InterPro" id="IPR038354">
    <property type="entry name" value="VKOR_sf"/>
</dbReference>
<comment type="subcellular location">
    <subcellularLocation>
        <location evidence="1">Membrane</location>
        <topology evidence="1">Multi-pass membrane protein</topology>
    </subcellularLocation>
</comment>
<evidence type="ECO:0000256" key="9">
    <source>
        <dbReference type="ARBA" id="ARBA00023284"/>
    </source>
</evidence>
<dbReference type="GO" id="GO:0048038">
    <property type="term" value="F:quinone binding"/>
    <property type="evidence" value="ECO:0007669"/>
    <property type="project" value="UniProtKB-KW"/>
</dbReference>
<evidence type="ECO:0000256" key="6">
    <source>
        <dbReference type="ARBA" id="ARBA00023002"/>
    </source>
</evidence>
<dbReference type="AlphaFoldDB" id="A0A2M9CYQ8"/>
<name>A0A2M9CYQ8_9CELL</name>
<evidence type="ECO:0000256" key="7">
    <source>
        <dbReference type="ARBA" id="ARBA00023136"/>
    </source>
</evidence>
<dbReference type="RefSeq" id="WP_100421519.1">
    <property type="nucleotide sequence ID" value="NZ_BOOX01000016.1"/>
</dbReference>
<organism evidence="12 13">
    <name type="scientific">Sediminihabitans luteus</name>
    <dbReference type="NCBI Taxonomy" id="1138585"/>
    <lineage>
        <taxon>Bacteria</taxon>
        <taxon>Bacillati</taxon>
        <taxon>Actinomycetota</taxon>
        <taxon>Actinomycetes</taxon>
        <taxon>Micrococcales</taxon>
        <taxon>Cellulomonadaceae</taxon>
        <taxon>Sediminihabitans</taxon>
    </lineage>
</organism>
<comment type="caution">
    <text evidence="12">The sequence shown here is derived from an EMBL/GenBank/DDBJ whole genome shotgun (WGS) entry which is preliminary data.</text>
</comment>
<evidence type="ECO:0000313" key="13">
    <source>
        <dbReference type="Proteomes" id="UP000231693"/>
    </source>
</evidence>
<dbReference type="Gene3D" id="1.20.1440.130">
    <property type="entry name" value="VKOR domain"/>
    <property type="match status" value="1"/>
</dbReference>
<feature type="domain" description="Vitamin K epoxide reductase" evidence="11">
    <location>
        <begin position="32"/>
        <end position="173"/>
    </location>
</feature>
<evidence type="ECO:0000256" key="4">
    <source>
        <dbReference type="ARBA" id="ARBA00022719"/>
    </source>
</evidence>
<evidence type="ECO:0000313" key="12">
    <source>
        <dbReference type="EMBL" id="PJJ77072.1"/>
    </source>
</evidence>
<dbReference type="CDD" id="cd12922">
    <property type="entry name" value="VKOR_5"/>
    <property type="match status" value="1"/>
</dbReference>
<keyword evidence="7 10" id="KW-0472">Membrane</keyword>
<keyword evidence="13" id="KW-1185">Reference proteome</keyword>
<dbReference type="InterPro" id="IPR041714">
    <property type="entry name" value="VKOR_Actinobacteria"/>
</dbReference>
<keyword evidence="3 10" id="KW-0812">Transmembrane</keyword>
<dbReference type="EMBL" id="PGFE01000001">
    <property type="protein sequence ID" value="PJJ77072.1"/>
    <property type="molecule type" value="Genomic_DNA"/>
</dbReference>